<name>A0A1C3WMZ2_9HYPH</name>
<protein>
    <submittedName>
        <fullName evidence="1">Uncharacterized protein</fullName>
    </submittedName>
</protein>
<reference evidence="1 2" key="1">
    <citation type="submission" date="2016-08" db="EMBL/GenBank/DDBJ databases">
        <authorList>
            <person name="Seilhamer J.J."/>
        </authorList>
    </citation>
    <scope>NUCLEOTIDE SEQUENCE [LARGE SCALE GENOMIC DNA]</scope>
    <source>
        <strain evidence="1 2">P1-7</strain>
    </source>
</reference>
<dbReference type="EMBL" id="FMAF01000013">
    <property type="protein sequence ID" value="SCB41288.1"/>
    <property type="molecule type" value="Genomic_DNA"/>
</dbReference>
<sequence>MADDADPLKIDWCARAVKLRRVEEALLSGEMVTEARFGEDMSRYANASLAEVQRALNEAIRNCQIARGEKPARTRYAISGRMRPY</sequence>
<dbReference type="AlphaFoldDB" id="A0A1C3WMZ2"/>
<accession>A0A1C3WMZ2</accession>
<evidence type="ECO:0000313" key="1">
    <source>
        <dbReference type="EMBL" id="SCB41288.1"/>
    </source>
</evidence>
<dbReference type="RefSeq" id="WP_092575163.1">
    <property type="nucleotide sequence ID" value="NZ_FMAF01000013.1"/>
</dbReference>
<dbReference type="OrthoDB" id="7874217at2"/>
<proteinExistence type="predicted"/>
<gene>
    <name evidence="1" type="ORF">GA0061101_113146</name>
</gene>
<organism evidence="1 2">
    <name type="scientific">Rhizobium lusitanum</name>
    <dbReference type="NCBI Taxonomy" id="293958"/>
    <lineage>
        <taxon>Bacteria</taxon>
        <taxon>Pseudomonadati</taxon>
        <taxon>Pseudomonadota</taxon>
        <taxon>Alphaproteobacteria</taxon>
        <taxon>Hyphomicrobiales</taxon>
        <taxon>Rhizobiaceae</taxon>
        <taxon>Rhizobium/Agrobacterium group</taxon>
        <taxon>Rhizobium</taxon>
    </lineage>
</organism>
<dbReference type="Proteomes" id="UP000199205">
    <property type="component" value="Unassembled WGS sequence"/>
</dbReference>
<evidence type="ECO:0000313" key="2">
    <source>
        <dbReference type="Proteomes" id="UP000199205"/>
    </source>
</evidence>